<dbReference type="OrthoDB" id="7679112at2759"/>
<dbReference type="Proteomes" id="UP000005203">
    <property type="component" value="Linkage group LG15"/>
</dbReference>
<evidence type="ECO:0000313" key="2">
    <source>
        <dbReference type="EnsemblMetazoa" id="XP_006561050"/>
    </source>
</evidence>
<dbReference type="Pfam" id="PF07898">
    <property type="entry name" value="DUF1676"/>
    <property type="match status" value="1"/>
</dbReference>
<proteinExistence type="predicted"/>
<keyword evidence="1" id="KW-0472">Membrane</keyword>
<dbReference type="GO" id="GO:0016020">
    <property type="term" value="C:membrane"/>
    <property type="evidence" value="ECO:0007669"/>
    <property type="project" value="TreeGrafter"/>
</dbReference>
<dbReference type="EnsemblMetazoa" id="XM_006560987">
    <property type="protein sequence ID" value="XP_006561050"/>
    <property type="gene ID" value="LOC102655457"/>
</dbReference>
<dbReference type="InterPro" id="IPR012464">
    <property type="entry name" value="DUF1676"/>
</dbReference>
<accession>A0A7M7GNH6</accession>
<feature type="transmembrane region" description="Helical" evidence="1">
    <location>
        <begin position="191"/>
        <end position="217"/>
    </location>
</feature>
<evidence type="ECO:0000313" key="3">
    <source>
        <dbReference type="Proteomes" id="UP000005203"/>
    </source>
</evidence>
<feature type="transmembrane region" description="Helical" evidence="1">
    <location>
        <begin position="12"/>
        <end position="32"/>
    </location>
</feature>
<sequence length="276" mass="31562">MKSRGSNSFHGIGYAWLLVTIFCLSSTTSHTFNYSSNNSTYVEKCRADCASHKDLISCGKFRVVRWLNDIAREKEFKYGAIRIVRIPFLSQQPVIPKLPESRAFKSGIMEALNFVRDTAEDLITKRAFVYTIDNTASARSFGTMPMILDEDQLARMESRGISDAAWRGIKQKKALILPLLILFKLMKLKLWIVPIFLAVHFIKKILVIASILVPILFTRLKICKVSQPHHQGYPHHLWTTAAEAPIDYPSGEEIWPSHRNDYQQAPPYLAYRNPYG</sequence>
<dbReference type="OMA" id="AHLKICK"/>
<dbReference type="AlphaFoldDB" id="A0A7M7GNH6"/>
<dbReference type="PANTHER" id="PTHR21879:SF26">
    <property type="entry name" value="OSIRIS 1"/>
    <property type="match status" value="1"/>
</dbReference>
<keyword evidence="3" id="KW-1185">Reference proteome</keyword>
<name>A0A7M7GNH6_APIME</name>
<evidence type="ECO:0000256" key="1">
    <source>
        <dbReference type="SAM" id="Phobius"/>
    </source>
</evidence>
<accession>A0A8B6YV71</accession>
<dbReference type="KEGG" id="ame:102655457"/>
<gene>
    <name evidence="2" type="primary">102655457</name>
    <name evidence="4" type="synonym">LOC102655457</name>
</gene>
<evidence type="ECO:0000313" key="4">
    <source>
        <dbReference type="RefSeq" id="XP_006561050.1"/>
    </source>
</evidence>
<keyword evidence="1" id="KW-0812">Transmembrane</keyword>
<protein>
    <submittedName>
        <fullName evidence="4">Uncharacterized protein LOC102655457</fullName>
    </submittedName>
</protein>
<reference evidence="4" key="2">
    <citation type="submission" date="2025-04" db="UniProtKB">
        <authorList>
            <consortium name="RefSeq"/>
        </authorList>
    </citation>
    <scope>IDENTIFICATION</scope>
    <source>
        <strain evidence="4">DH4</strain>
        <tissue evidence="4">Whole body</tissue>
    </source>
</reference>
<organism evidence="2">
    <name type="scientific">Apis mellifera</name>
    <name type="common">Honeybee</name>
    <dbReference type="NCBI Taxonomy" id="7460"/>
    <lineage>
        <taxon>Eukaryota</taxon>
        <taxon>Metazoa</taxon>
        <taxon>Ecdysozoa</taxon>
        <taxon>Arthropoda</taxon>
        <taxon>Hexapoda</taxon>
        <taxon>Insecta</taxon>
        <taxon>Pterygota</taxon>
        <taxon>Neoptera</taxon>
        <taxon>Endopterygota</taxon>
        <taxon>Hymenoptera</taxon>
        <taxon>Apocrita</taxon>
        <taxon>Aculeata</taxon>
        <taxon>Apoidea</taxon>
        <taxon>Anthophila</taxon>
        <taxon>Apidae</taxon>
        <taxon>Apis</taxon>
    </lineage>
</organism>
<dbReference type="RefSeq" id="XP_006561050.1">
    <property type="nucleotide sequence ID" value="XM_006560987.3"/>
</dbReference>
<dbReference type="PANTHER" id="PTHR21879">
    <property type="entry name" value="FI03362P-RELATED-RELATED"/>
    <property type="match status" value="1"/>
</dbReference>
<keyword evidence="1" id="KW-1133">Transmembrane helix</keyword>
<dbReference type="GeneID" id="102655457"/>
<reference evidence="2" key="1">
    <citation type="submission" date="2021-01" db="UniProtKB">
        <authorList>
            <consortium name="EnsemblMetazoa"/>
        </authorList>
    </citation>
    <scope>IDENTIFICATION</scope>
    <source>
        <strain evidence="2">DH4</strain>
    </source>
</reference>